<sequence>MALMAESGHVENENSYDRPPAARDWLHHTNQSLTRLKDVKKTAIRLSGGRQRQVSCQCNYGSESRDSFLSLETEPPQLHVDSQETANMPDLSVPEIVKHLNERQKSKQKRPHSSAVYSNRIALKKQDRQEFPENSNNSAFISVKGQTMRPQHRLPPGSFPLGKIMNKGDTGYKGLVYLDRQREELDQSLSPRDLRRYSAALCEEEDFESTNPPPPPPRASPEPSSPNLNWPEVSHSVEEYYSEEDDDDNLVDESQETRSISSAGSRSLVFAIPTAGNEGIESDDEQNPSHLDTGRVSSDYVARSESILHKLSDKSQAESAVISDLLVDMETTKEKIGELRISPRDLDLELTSGAMTSSVHLAKVEIENAADIDEETTPQHEIRYETMWVEESQDSYRLNALPNRFPRACSARYMTQHKTSCVRKQQSESSLVLKGKTVEFFKTEDLVAKNLLRDKRKLLVHNDLTEEEHEMLEKGEEDTDPDKVFTKPPLPKWNTSKTKKSHKLKPKQRSGAENPSNSSILDQSSKSSLRKSNSEGNIHLYQAADANLSPGSNLKLKSVTFCQDFLSQVDPVKIPLDSSQISTYSSVEAEGVAKPALQTCAWSQSSGVVIHNGLEMKEANLQGQEILAMEIANKESKLSHTRKAAQSTRAKLLAKMKELPGDEEPCPCRTVTRPTTALITESRNWKSGTKETSLRSDKLLKHRFTRPSSAPIKQSSGNGNELKLEKPHSPRSKPRVMSAKVQRKRTGSEGGQTRSRPSSAHVGKLSAKDARRNRAAAKVLKDGFLFKEKPPPPLPAASREQQKRREEKRGSKLDNNSKSLTLPLNKEEEIVASEECLEVFARLQEKGIDVSMDTIKRGLMAPARRAGDYQVTGLSLGSNLLSRPENWLADEHARVQIWENALKNSK</sequence>
<accession>A0A2B4SHZ3</accession>
<feature type="region of interest" description="Disordered" evidence="1">
    <location>
        <begin position="1"/>
        <end position="22"/>
    </location>
</feature>
<feature type="compositionally biased region" description="Polar residues" evidence="1">
    <location>
        <begin position="706"/>
        <end position="719"/>
    </location>
</feature>
<organism evidence="2 3">
    <name type="scientific">Stylophora pistillata</name>
    <name type="common">Smooth cauliflower coral</name>
    <dbReference type="NCBI Taxonomy" id="50429"/>
    <lineage>
        <taxon>Eukaryota</taxon>
        <taxon>Metazoa</taxon>
        <taxon>Cnidaria</taxon>
        <taxon>Anthozoa</taxon>
        <taxon>Hexacorallia</taxon>
        <taxon>Scleractinia</taxon>
        <taxon>Astrocoeniina</taxon>
        <taxon>Pocilloporidae</taxon>
        <taxon>Stylophora</taxon>
    </lineage>
</organism>
<keyword evidence="3" id="KW-1185">Reference proteome</keyword>
<dbReference type="Proteomes" id="UP000225706">
    <property type="component" value="Unassembled WGS sequence"/>
</dbReference>
<feature type="compositionally biased region" description="Low complexity" evidence="1">
    <location>
        <begin position="516"/>
        <end position="531"/>
    </location>
</feature>
<protein>
    <submittedName>
        <fullName evidence="2">Uncharacterized protein</fullName>
    </submittedName>
</protein>
<dbReference type="AlphaFoldDB" id="A0A2B4SHZ3"/>
<feature type="region of interest" description="Disordered" evidence="1">
    <location>
        <begin position="467"/>
        <end position="533"/>
    </location>
</feature>
<name>A0A2B4SHZ3_STYPI</name>
<feature type="compositionally biased region" description="Pro residues" evidence="1">
    <location>
        <begin position="211"/>
        <end position="224"/>
    </location>
</feature>
<gene>
    <name evidence="2" type="ORF">AWC38_SpisGene7186</name>
</gene>
<evidence type="ECO:0000313" key="3">
    <source>
        <dbReference type="Proteomes" id="UP000225706"/>
    </source>
</evidence>
<dbReference type="OrthoDB" id="7663415at2759"/>
<feature type="region of interest" description="Disordered" evidence="1">
    <location>
        <begin position="203"/>
        <end position="263"/>
    </location>
</feature>
<evidence type="ECO:0000256" key="1">
    <source>
        <dbReference type="SAM" id="MobiDB-lite"/>
    </source>
</evidence>
<evidence type="ECO:0000313" key="2">
    <source>
        <dbReference type="EMBL" id="PFX28102.1"/>
    </source>
</evidence>
<feature type="region of interest" description="Disordered" evidence="1">
    <location>
        <begin position="702"/>
        <end position="820"/>
    </location>
</feature>
<feature type="compositionally biased region" description="Basic residues" evidence="1">
    <location>
        <begin position="497"/>
        <end position="508"/>
    </location>
</feature>
<feature type="compositionally biased region" description="Acidic residues" evidence="1">
    <location>
        <begin position="467"/>
        <end position="480"/>
    </location>
</feature>
<feature type="compositionally biased region" description="Basic and acidic residues" evidence="1">
    <location>
        <begin position="800"/>
        <end position="812"/>
    </location>
</feature>
<dbReference type="EMBL" id="LSMT01000089">
    <property type="protein sequence ID" value="PFX28102.1"/>
    <property type="molecule type" value="Genomic_DNA"/>
</dbReference>
<proteinExistence type="predicted"/>
<feature type="region of interest" description="Disordered" evidence="1">
    <location>
        <begin position="144"/>
        <end position="166"/>
    </location>
</feature>
<feature type="compositionally biased region" description="Acidic residues" evidence="1">
    <location>
        <begin position="240"/>
        <end position="254"/>
    </location>
</feature>
<reference evidence="3" key="1">
    <citation type="journal article" date="2017" name="bioRxiv">
        <title>Comparative analysis of the genomes of Stylophora pistillata and Acropora digitifera provides evidence for extensive differences between species of corals.</title>
        <authorList>
            <person name="Voolstra C.R."/>
            <person name="Li Y."/>
            <person name="Liew Y.J."/>
            <person name="Baumgarten S."/>
            <person name="Zoccola D."/>
            <person name="Flot J.-F."/>
            <person name="Tambutte S."/>
            <person name="Allemand D."/>
            <person name="Aranda M."/>
        </authorList>
    </citation>
    <scope>NUCLEOTIDE SEQUENCE [LARGE SCALE GENOMIC DNA]</scope>
</reference>
<comment type="caution">
    <text evidence="2">The sequence shown here is derived from an EMBL/GenBank/DDBJ whole genome shotgun (WGS) entry which is preliminary data.</text>
</comment>
<feature type="compositionally biased region" description="Basic and acidic residues" evidence="1">
    <location>
        <begin position="8"/>
        <end position="22"/>
    </location>
</feature>
<feature type="compositionally biased region" description="Basic and acidic residues" evidence="1">
    <location>
        <begin position="779"/>
        <end position="790"/>
    </location>
</feature>